<comment type="caution">
    <text evidence="1">The sequence shown here is derived from an EMBL/GenBank/DDBJ whole genome shotgun (WGS) entry which is preliminary data.</text>
</comment>
<name>A0ABP7DBU3_9SPHN</name>
<proteinExistence type="predicted"/>
<keyword evidence="2" id="KW-1185">Reference proteome</keyword>
<gene>
    <name evidence="1" type="ORF">GCM10022268_10290</name>
</gene>
<dbReference type="EMBL" id="BAABBF010000002">
    <property type="protein sequence ID" value="GAA3702489.1"/>
    <property type="molecule type" value="Genomic_DNA"/>
</dbReference>
<dbReference type="Proteomes" id="UP001500523">
    <property type="component" value="Unassembled WGS sequence"/>
</dbReference>
<protein>
    <submittedName>
        <fullName evidence="1">Uncharacterized protein</fullName>
    </submittedName>
</protein>
<dbReference type="RefSeq" id="WP_344692310.1">
    <property type="nucleotide sequence ID" value="NZ_BAABBF010000002.1"/>
</dbReference>
<evidence type="ECO:0000313" key="1">
    <source>
        <dbReference type="EMBL" id="GAA3702489.1"/>
    </source>
</evidence>
<accession>A0ABP7DBU3</accession>
<evidence type="ECO:0000313" key="2">
    <source>
        <dbReference type="Proteomes" id="UP001500523"/>
    </source>
</evidence>
<sequence>MMDDTQNLIALVHAQGVKAGRDAERSRLDCPFCDDRIDLCAAWLAGYSLGRMGRQLSEARLPSA</sequence>
<reference evidence="2" key="1">
    <citation type="journal article" date="2019" name="Int. J. Syst. Evol. Microbiol.">
        <title>The Global Catalogue of Microorganisms (GCM) 10K type strain sequencing project: providing services to taxonomists for standard genome sequencing and annotation.</title>
        <authorList>
            <consortium name="The Broad Institute Genomics Platform"/>
            <consortium name="The Broad Institute Genome Sequencing Center for Infectious Disease"/>
            <person name="Wu L."/>
            <person name="Ma J."/>
        </authorList>
    </citation>
    <scope>NUCLEOTIDE SEQUENCE [LARGE SCALE GENOMIC DNA]</scope>
    <source>
        <strain evidence="2">JCM 17498</strain>
    </source>
</reference>
<organism evidence="1 2">
    <name type="scientific">Sphingomonas cynarae</name>
    <dbReference type="NCBI Taxonomy" id="930197"/>
    <lineage>
        <taxon>Bacteria</taxon>
        <taxon>Pseudomonadati</taxon>
        <taxon>Pseudomonadota</taxon>
        <taxon>Alphaproteobacteria</taxon>
        <taxon>Sphingomonadales</taxon>
        <taxon>Sphingomonadaceae</taxon>
        <taxon>Sphingomonas</taxon>
    </lineage>
</organism>